<evidence type="ECO:0000313" key="1">
    <source>
        <dbReference type="EMBL" id="EHN69118.1"/>
    </source>
</evidence>
<dbReference type="Pfam" id="PF08883">
    <property type="entry name" value="DOPA_dioxygen"/>
    <property type="match status" value="1"/>
</dbReference>
<dbReference type="Gene3D" id="3.30.70.1240">
    <property type="entry name" value="DOPA-like domains"/>
    <property type="match status" value="1"/>
</dbReference>
<protein>
    <submittedName>
        <fullName evidence="1">DOPA 4,5-dioxygenase</fullName>
    </submittedName>
</protein>
<dbReference type="PANTHER" id="PTHR36423:SF2">
    <property type="entry name" value="AFR070WP"/>
    <property type="match status" value="1"/>
</dbReference>
<proteinExistence type="predicted"/>
<evidence type="ECO:0000313" key="2">
    <source>
        <dbReference type="Proteomes" id="UP000004521"/>
    </source>
</evidence>
<dbReference type="AlphaFoldDB" id="A0AAV3EQB4"/>
<dbReference type="SUPFAM" id="SSF143410">
    <property type="entry name" value="DOPA-like"/>
    <property type="match status" value="1"/>
</dbReference>
<dbReference type="PIRSF" id="PIRSF028139">
    <property type="entry name" value="DOPA-diox_rel_Mll2280"/>
    <property type="match status" value="1"/>
</dbReference>
<dbReference type="Proteomes" id="UP000004521">
    <property type="component" value="Chromosome II"/>
</dbReference>
<dbReference type="InterPro" id="IPR023389">
    <property type="entry name" value="DOPA-like_sf"/>
</dbReference>
<name>A0AAV3EQB4_ALIFS</name>
<comment type="caution">
    <text evidence="1">The sequence shown here is derived from an EMBL/GenBank/DDBJ whole genome shotgun (WGS) entry which is preliminary data.</text>
</comment>
<organism evidence="1 2">
    <name type="scientific">Aliivibrio fischeri SR5</name>
    <dbReference type="NCBI Taxonomy" id="1088719"/>
    <lineage>
        <taxon>Bacteria</taxon>
        <taxon>Pseudomonadati</taxon>
        <taxon>Pseudomonadota</taxon>
        <taxon>Gammaproteobacteria</taxon>
        <taxon>Vibrionales</taxon>
        <taxon>Vibrionaceae</taxon>
        <taxon>Aliivibrio</taxon>
    </lineage>
</organism>
<dbReference type="InterPro" id="IPR014980">
    <property type="entry name" value="DOPA_dioxygen"/>
</dbReference>
<reference evidence="1 2" key="1">
    <citation type="journal article" date="2012" name="J. Bacteriol.">
        <title>Draft Genome Sequence of Vibrio fischeri SR5, a Strain Isolated from the Light Organ of the Mediterranean Squid Sepiola robusta.</title>
        <authorList>
            <person name="Gyllborg M.C."/>
            <person name="Sahl J.W."/>
            <person name="Cronin D.C.III."/>
            <person name="Rasko D.A."/>
            <person name="Mandel M.J."/>
        </authorList>
    </citation>
    <scope>NUCLEOTIDE SEQUENCE [LARGE SCALE GENOMIC DNA]</scope>
    <source>
        <strain evidence="1 2">SR5</strain>
    </source>
</reference>
<gene>
    <name evidence="1" type="ORF">VFSR5_A0418</name>
</gene>
<dbReference type="EMBL" id="AHIH01000010">
    <property type="protein sequence ID" value="EHN69118.1"/>
    <property type="molecule type" value="Genomic_DNA"/>
</dbReference>
<accession>A0AAV3EQB4</accession>
<dbReference type="PANTHER" id="PTHR36423">
    <property type="entry name" value="AFR070WP"/>
    <property type="match status" value="1"/>
</dbReference>
<sequence>MWIGIIFIFRELFHMPQLDIHGYHIHVYFDESNIDYAIALTESVHKEYGYELGRINKKPVGPHPVWSRQVSFKQENYDEVLAYLTLHQNGLSILIHPLTDDEYLDHTQSAVWLGTPLKLDISIFTKK</sequence>